<dbReference type="AlphaFoldDB" id="A0AAV2PKT6"/>
<feature type="region of interest" description="Disordered" evidence="1">
    <location>
        <begin position="157"/>
        <end position="179"/>
    </location>
</feature>
<sequence>MSDTKDFPPTDTTTKTSKTISEASASQQSARNAIICDNSVASDQLCESVSVKSISHDKPDIKRASFVNMSDKLKTYSIKSIESKKALNATKETKGSTEGVNLLSECSSDTKVDLIPSKPDVVSEIDTCIGKKGDSVGNDICEVAVTKTEDNAESFSASVSTNYNGSGEGTHEDPISEESVDITKLSETMDLKEPKSKEVSELTRVFVKIDSLQQESERVLTFINWPHDFVQPNDLVAAGLFYLRSKDLCSCAFCHGILGDWQEGDIPYKEHKKYFAHCPFINKLSLSDITQQAGNLKLNNGEAVWLFLEECYTQYMFKVTLRYYHNNMIAFSPKEKNIIPNKNTEGYDLCGRQPRDMSRFAIPSIVPDVSDLGLAYHTGPMFRNFITEDSRIASFCSWPDTISQKPKALAEAGFFYINLSDHVNCFHCGGGLRNWRDAADPWTEHAKHYPQCNFVILMDNPKPKKKEPAVPDSQIPEVNDPKHSARGTGDTVRAVPTVVLKLEVNFRIHNILEIALLCRHLETSMTYVHTVPYHSVYGVNVKFSIKI</sequence>
<dbReference type="GO" id="GO:0005634">
    <property type="term" value="C:nucleus"/>
    <property type="evidence" value="ECO:0007669"/>
    <property type="project" value="TreeGrafter"/>
</dbReference>
<feature type="compositionally biased region" description="Low complexity" evidence="1">
    <location>
        <begin position="9"/>
        <end position="19"/>
    </location>
</feature>
<dbReference type="GO" id="GO:0005737">
    <property type="term" value="C:cytoplasm"/>
    <property type="evidence" value="ECO:0007669"/>
    <property type="project" value="TreeGrafter"/>
</dbReference>
<dbReference type="PANTHER" id="PTHR10044:SF139">
    <property type="entry name" value="DEATH-ASSOCIATED INHIBITOR OF APOPTOSIS 2"/>
    <property type="match status" value="1"/>
</dbReference>
<dbReference type="InterPro" id="IPR001370">
    <property type="entry name" value="BIR_rpt"/>
</dbReference>
<gene>
    <name evidence="2" type="ORF">MNOR_LOCUS589</name>
</gene>
<name>A0AAV2PKT6_MEGNR</name>
<dbReference type="Pfam" id="PF00653">
    <property type="entry name" value="BIR"/>
    <property type="match status" value="2"/>
</dbReference>
<evidence type="ECO:0000313" key="2">
    <source>
        <dbReference type="EMBL" id="CAL4059467.1"/>
    </source>
</evidence>
<dbReference type="GO" id="GO:0051726">
    <property type="term" value="P:regulation of cell cycle"/>
    <property type="evidence" value="ECO:0007669"/>
    <property type="project" value="TreeGrafter"/>
</dbReference>
<dbReference type="InterPro" id="IPR050784">
    <property type="entry name" value="IAP"/>
</dbReference>
<organism evidence="2 3">
    <name type="scientific">Meganyctiphanes norvegica</name>
    <name type="common">Northern krill</name>
    <name type="synonym">Thysanopoda norvegica</name>
    <dbReference type="NCBI Taxonomy" id="48144"/>
    <lineage>
        <taxon>Eukaryota</taxon>
        <taxon>Metazoa</taxon>
        <taxon>Ecdysozoa</taxon>
        <taxon>Arthropoda</taxon>
        <taxon>Crustacea</taxon>
        <taxon>Multicrustacea</taxon>
        <taxon>Malacostraca</taxon>
        <taxon>Eumalacostraca</taxon>
        <taxon>Eucarida</taxon>
        <taxon>Euphausiacea</taxon>
        <taxon>Euphausiidae</taxon>
        <taxon>Meganyctiphanes</taxon>
    </lineage>
</organism>
<proteinExistence type="predicted"/>
<protein>
    <submittedName>
        <fullName evidence="2">Uncharacterized protein</fullName>
    </submittedName>
</protein>
<evidence type="ECO:0000256" key="1">
    <source>
        <dbReference type="SAM" id="MobiDB-lite"/>
    </source>
</evidence>
<reference evidence="2 3" key="1">
    <citation type="submission" date="2024-05" db="EMBL/GenBank/DDBJ databases">
        <authorList>
            <person name="Wallberg A."/>
        </authorList>
    </citation>
    <scope>NUCLEOTIDE SEQUENCE [LARGE SCALE GENOMIC DNA]</scope>
</reference>
<dbReference type="Proteomes" id="UP001497623">
    <property type="component" value="Unassembled WGS sequence"/>
</dbReference>
<dbReference type="SMART" id="SM00238">
    <property type="entry name" value="BIR"/>
    <property type="match status" value="2"/>
</dbReference>
<feature type="region of interest" description="Disordered" evidence="1">
    <location>
        <begin position="463"/>
        <end position="489"/>
    </location>
</feature>
<feature type="compositionally biased region" description="Polar residues" evidence="1">
    <location>
        <begin position="20"/>
        <end position="29"/>
    </location>
</feature>
<dbReference type="EMBL" id="CAXKWB010000135">
    <property type="protein sequence ID" value="CAL4059467.1"/>
    <property type="molecule type" value="Genomic_DNA"/>
</dbReference>
<evidence type="ECO:0000313" key="3">
    <source>
        <dbReference type="Proteomes" id="UP001497623"/>
    </source>
</evidence>
<dbReference type="SUPFAM" id="SSF57924">
    <property type="entry name" value="Inhibitor of apoptosis (IAP) repeat"/>
    <property type="match status" value="2"/>
</dbReference>
<dbReference type="Gene3D" id="1.10.1170.10">
    <property type="entry name" value="Inhibitor Of Apoptosis Protein (2mihbC-IAP-1), Chain A"/>
    <property type="match status" value="2"/>
</dbReference>
<feature type="non-terminal residue" evidence="2">
    <location>
        <position position="547"/>
    </location>
</feature>
<dbReference type="PANTHER" id="PTHR10044">
    <property type="entry name" value="INHIBITOR OF APOPTOSIS"/>
    <property type="match status" value="1"/>
</dbReference>
<dbReference type="PROSITE" id="PS01282">
    <property type="entry name" value="BIR_REPEAT_1"/>
    <property type="match status" value="1"/>
</dbReference>
<accession>A0AAV2PKT6</accession>
<comment type="caution">
    <text evidence="2">The sequence shown here is derived from an EMBL/GenBank/DDBJ whole genome shotgun (WGS) entry which is preliminary data.</text>
</comment>
<dbReference type="GO" id="GO:0061630">
    <property type="term" value="F:ubiquitin protein ligase activity"/>
    <property type="evidence" value="ECO:0007669"/>
    <property type="project" value="TreeGrafter"/>
</dbReference>
<dbReference type="CDD" id="cd00022">
    <property type="entry name" value="BIR"/>
    <property type="match status" value="2"/>
</dbReference>
<dbReference type="GO" id="GO:0043027">
    <property type="term" value="F:cysteine-type endopeptidase inhibitor activity involved in apoptotic process"/>
    <property type="evidence" value="ECO:0007669"/>
    <property type="project" value="TreeGrafter"/>
</dbReference>
<dbReference type="PROSITE" id="PS50143">
    <property type="entry name" value="BIR_REPEAT_2"/>
    <property type="match status" value="2"/>
</dbReference>
<keyword evidence="3" id="KW-1185">Reference proteome</keyword>
<feature type="region of interest" description="Disordered" evidence="1">
    <location>
        <begin position="1"/>
        <end position="29"/>
    </location>
</feature>
<dbReference type="GO" id="GO:0031398">
    <property type="term" value="P:positive regulation of protein ubiquitination"/>
    <property type="evidence" value="ECO:0007669"/>
    <property type="project" value="TreeGrafter"/>
</dbReference>
<dbReference type="GO" id="GO:0043066">
    <property type="term" value="P:negative regulation of apoptotic process"/>
    <property type="evidence" value="ECO:0007669"/>
    <property type="project" value="TreeGrafter"/>
</dbReference>